<evidence type="ECO:0000313" key="3">
    <source>
        <dbReference type="Proteomes" id="UP000255207"/>
    </source>
</evidence>
<keyword evidence="1" id="KW-0472">Membrane</keyword>
<dbReference type="EMBL" id="QQTP01000006">
    <property type="protein sequence ID" value="RDJ24598.1"/>
    <property type="molecule type" value="Genomic_DNA"/>
</dbReference>
<proteinExistence type="predicted"/>
<keyword evidence="3" id="KW-1185">Reference proteome</keyword>
<evidence type="ECO:0000256" key="1">
    <source>
        <dbReference type="SAM" id="Phobius"/>
    </source>
</evidence>
<accession>A0A370L615</accession>
<sequence>MNREFGQKVPTKLRRMFPGGSRIATSSHQQNQSPQTTALALLAFGLFGIVVSLLVLRLWAGLIS</sequence>
<comment type="caution">
    <text evidence="2">The sequence shown here is derived from an EMBL/GenBank/DDBJ whole genome shotgun (WGS) entry which is preliminary data.</text>
</comment>
<gene>
    <name evidence="2" type="ORF">DWE98_13010</name>
</gene>
<keyword evidence="1" id="KW-1133">Transmembrane helix</keyword>
<reference evidence="3" key="1">
    <citation type="submission" date="2018-07" db="EMBL/GenBank/DDBJ databases">
        <authorList>
            <person name="Safronova V.I."/>
            <person name="Chirak E.R."/>
            <person name="Sazanova A.L."/>
        </authorList>
    </citation>
    <scope>NUCLEOTIDE SEQUENCE [LARGE SCALE GENOMIC DNA]</scope>
    <source>
        <strain evidence="3">RCAM04685</strain>
    </source>
</reference>
<organism evidence="2 3">
    <name type="scientific">Bosea caraganae</name>
    <dbReference type="NCBI Taxonomy" id="2763117"/>
    <lineage>
        <taxon>Bacteria</taxon>
        <taxon>Pseudomonadati</taxon>
        <taxon>Pseudomonadota</taxon>
        <taxon>Alphaproteobacteria</taxon>
        <taxon>Hyphomicrobiales</taxon>
        <taxon>Boseaceae</taxon>
        <taxon>Bosea</taxon>
    </lineage>
</organism>
<feature type="transmembrane region" description="Helical" evidence="1">
    <location>
        <begin position="38"/>
        <end position="60"/>
    </location>
</feature>
<dbReference type="RefSeq" id="WP_114829695.1">
    <property type="nucleotide sequence ID" value="NZ_QQTO01000033.1"/>
</dbReference>
<evidence type="ECO:0000313" key="2">
    <source>
        <dbReference type="EMBL" id="RDJ24598.1"/>
    </source>
</evidence>
<name>A0A370L615_9HYPH</name>
<dbReference type="Proteomes" id="UP000255207">
    <property type="component" value="Unassembled WGS sequence"/>
</dbReference>
<protein>
    <submittedName>
        <fullName evidence="2">Uncharacterized protein</fullName>
    </submittedName>
</protein>
<keyword evidence="1" id="KW-0812">Transmembrane</keyword>
<dbReference type="AlphaFoldDB" id="A0A370L615"/>